<proteinExistence type="predicted"/>
<keyword evidence="1" id="KW-1133">Transmembrane helix</keyword>
<dbReference type="EMBL" id="CAEKDK010000001">
    <property type="protein sequence ID" value="CAB4265023.1"/>
    <property type="molecule type" value="Genomic_DNA"/>
</dbReference>
<keyword evidence="1" id="KW-0812">Transmembrane</keyword>
<dbReference type="AlphaFoldDB" id="A0A6J5TMN5"/>
<accession>A0A6J5TMN5</accession>
<dbReference type="Proteomes" id="UP000507222">
    <property type="component" value="Unassembled WGS sequence"/>
</dbReference>
<keyword evidence="1" id="KW-0472">Membrane</keyword>
<feature type="chain" id="PRO_5026694488" description="Secreted protein" evidence="2">
    <location>
        <begin position="21"/>
        <end position="96"/>
    </location>
</feature>
<keyword evidence="2" id="KW-0732">Signal</keyword>
<feature type="signal peptide" evidence="2">
    <location>
        <begin position="1"/>
        <end position="20"/>
    </location>
</feature>
<evidence type="ECO:0008006" key="5">
    <source>
        <dbReference type="Google" id="ProtNLM"/>
    </source>
</evidence>
<organism evidence="3 4">
    <name type="scientific">Prunus armeniaca</name>
    <name type="common">Apricot</name>
    <name type="synonym">Armeniaca vulgaris</name>
    <dbReference type="NCBI Taxonomy" id="36596"/>
    <lineage>
        <taxon>Eukaryota</taxon>
        <taxon>Viridiplantae</taxon>
        <taxon>Streptophyta</taxon>
        <taxon>Embryophyta</taxon>
        <taxon>Tracheophyta</taxon>
        <taxon>Spermatophyta</taxon>
        <taxon>Magnoliopsida</taxon>
        <taxon>eudicotyledons</taxon>
        <taxon>Gunneridae</taxon>
        <taxon>Pentapetalae</taxon>
        <taxon>rosids</taxon>
        <taxon>fabids</taxon>
        <taxon>Rosales</taxon>
        <taxon>Rosaceae</taxon>
        <taxon>Amygdaloideae</taxon>
        <taxon>Amygdaleae</taxon>
        <taxon>Prunus</taxon>
    </lineage>
</organism>
<protein>
    <recommendedName>
        <fullName evidence="5">Secreted protein</fullName>
    </recommendedName>
</protein>
<reference evidence="3 4" key="1">
    <citation type="submission" date="2020-05" db="EMBL/GenBank/DDBJ databases">
        <authorList>
            <person name="Campoy J."/>
            <person name="Schneeberger K."/>
            <person name="Spophaly S."/>
        </authorList>
    </citation>
    <scope>NUCLEOTIDE SEQUENCE [LARGE SCALE GENOMIC DNA]</scope>
    <source>
        <strain evidence="3">PruArmRojPasFocal</strain>
    </source>
</reference>
<feature type="transmembrane region" description="Helical" evidence="1">
    <location>
        <begin position="69"/>
        <end position="90"/>
    </location>
</feature>
<evidence type="ECO:0000313" key="4">
    <source>
        <dbReference type="Proteomes" id="UP000507222"/>
    </source>
</evidence>
<evidence type="ECO:0000313" key="3">
    <source>
        <dbReference type="EMBL" id="CAB4265023.1"/>
    </source>
</evidence>
<name>A0A6J5TMN5_PRUAR</name>
<gene>
    <name evidence="3" type="ORF">CURHAP_LOCUS7056</name>
</gene>
<evidence type="ECO:0000256" key="2">
    <source>
        <dbReference type="SAM" id="SignalP"/>
    </source>
</evidence>
<evidence type="ECO:0000256" key="1">
    <source>
        <dbReference type="SAM" id="Phobius"/>
    </source>
</evidence>
<sequence>MLSSCSCSFCFLFFADLVLASYDPVDFHREVCGRGGGELEPEASDLGVYSPLDFRYSLVPWQIMMRSSLLLADLVVFVMVLDGFGCASFVQQSVVS</sequence>